<sequence>MTKVVNDQRVETRIDSKTKQLAEEQLKRRGLTLSQFVRSVVTTVAYEGLPKDYYVPSRELRDSIQEVIDNLNGTKPLQGYDNPDDLQKALDE</sequence>
<protein>
    <recommendedName>
        <fullName evidence="4">Addiction module antitoxin, RelB DinJ family</fullName>
    </recommendedName>
</protein>
<accession>A0A0R1HTX9</accession>
<organism evidence="2 3">
    <name type="scientific">Secundilactobacillus kimchicus JCM 15530</name>
    <dbReference type="NCBI Taxonomy" id="1302272"/>
    <lineage>
        <taxon>Bacteria</taxon>
        <taxon>Bacillati</taxon>
        <taxon>Bacillota</taxon>
        <taxon>Bacilli</taxon>
        <taxon>Lactobacillales</taxon>
        <taxon>Lactobacillaceae</taxon>
        <taxon>Secundilactobacillus</taxon>
    </lineage>
</organism>
<proteinExistence type="predicted"/>
<reference evidence="2 3" key="1">
    <citation type="journal article" date="2015" name="Genome Announc.">
        <title>Expanding the biotechnology potential of lactobacilli through comparative genomics of 213 strains and associated genera.</title>
        <authorList>
            <person name="Sun Z."/>
            <person name="Harris H.M."/>
            <person name="McCann A."/>
            <person name="Guo C."/>
            <person name="Argimon S."/>
            <person name="Zhang W."/>
            <person name="Yang X."/>
            <person name="Jeffery I.B."/>
            <person name="Cooney J.C."/>
            <person name="Kagawa T.F."/>
            <person name="Liu W."/>
            <person name="Song Y."/>
            <person name="Salvetti E."/>
            <person name="Wrobel A."/>
            <person name="Rasinkangas P."/>
            <person name="Parkhill J."/>
            <person name="Rea M.C."/>
            <person name="O'Sullivan O."/>
            <person name="Ritari J."/>
            <person name="Douillard F.P."/>
            <person name="Paul Ross R."/>
            <person name="Yang R."/>
            <person name="Briner A.E."/>
            <person name="Felis G.E."/>
            <person name="de Vos W.M."/>
            <person name="Barrangou R."/>
            <person name="Klaenhammer T.R."/>
            <person name="Caufield P.W."/>
            <person name="Cui Y."/>
            <person name="Zhang H."/>
            <person name="O'Toole P.W."/>
        </authorList>
    </citation>
    <scope>NUCLEOTIDE SEQUENCE [LARGE SCALE GENOMIC DNA]</scope>
    <source>
        <strain evidence="2 3">JCM 15530</strain>
    </source>
</reference>
<evidence type="ECO:0000256" key="1">
    <source>
        <dbReference type="SAM" id="MobiDB-lite"/>
    </source>
</evidence>
<evidence type="ECO:0000313" key="3">
    <source>
        <dbReference type="Proteomes" id="UP000050911"/>
    </source>
</evidence>
<dbReference type="EMBL" id="AZCX01000016">
    <property type="protein sequence ID" value="KRK46850.1"/>
    <property type="molecule type" value="Genomic_DNA"/>
</dbReference>
<evidence type="ECO:0000313" key="2">
    <source>
        <dbReference type="EMBL" id="KRK46850.1"/>
    </source>
</evidence>
<dbReference type="InterPro" id="IPR013321">
    <property type="entry name" value="Arc_rbn_hlx_hlx"/>
</dbReference>
<keyword evidence="3" id="KW-1185">Reference proteome</keyword>
<dbReference type="PATRIC" id="fig|1302272.5.peg.913"/>
<dbReference type="OrthoDB" id="9799097at2"/>
<comment type="caution">
    <text evidence="2">The sequence shown here is derived from an EMBL/GenBank/DDBJ whole genome shotgun (WGS) entry which is preliminary data.</text>
</comment>
<gene>
    <name evidence="2" type="ORF">FC96_GL000910</name>
</gene>
<dbReference type="GO" id="GO:0006355">
    <property type="term" value="P:regulation of DNA-templated transcription"/>
    <property type="evidence" value="ECO:0007669"/>
    <property type="project" value="InterPro"/>
</dbReference>
<dbReference type="Proteomes" id="UP000050911">
    <property type="component" value="Unassembled WGS sequence"/>
</dbReference>
<dbReference type="InterPro" id="IPR007337">
    <property type="entry name" value="RelB/DinJ"/>
</dbReference>
<dbReference type="AlphaFoldDB" id="A0A0R1HTX9"/>
<dbReference type="Gene3D" id="1.10.1220.10">
    <property type="entry name" value="Met repressor-like"/>
    <property type="match status" value="1"/>
</dbReference>
<dbReference type="Pfam" id="PF04221">
    <property type="entry name" value="RelB"/>
    <property type="match status" value="1"/>
</dbReference>
<feature type="region of interest" description="Disordered" evidence="1">
    <location>
        <begin position="71"/>
        <end position="92"/>
    </location>
</feature>
<evidence type="ECO:0008006" key="4">
    <source>
        <dbReference type="Google" id="ProtNLM"/>
    </source>
</evidence>
<name>A0A0R1HTX9_9LACO</name>
<dbReference type="RefSeq" id="WP_055679942.1">
    <property type="nucleotide sequence ID" value="NZ_AZCX01000016.1"/>
</dbReference>